<evidence type="ECO:0000256" key="3">
    <source>
        <dbReference type="ARBA" id="ARBA00022741"/>
    </source>
</evidence>
<dbReference type="PANTHER" id="PTHR45630:SF11">
    <property type="entry name" value="CATION-TRANSPORTING P-TYPE ATPASE N-TERMINAL DOMAIN-CONTAINING PROTEIN"/>
    <property type="match status" value="1"/>
</dbReference>
<protein>
    <submittedName>
        <fullName evidence="8">Uncharacterized protein</fullName>
    </submittedName>
</protein>
<evidence type="ECO:0000256" key="4">
    <source>
        <dbReference type="ARBA" id="ARBA00022840"/>
    </source>
</evidence>
<keyword evidence="9" id="KW-1185">Reference proteome</keyword>
<evidence type="ECO:0000256" key="1">
    <source>
        <dbReference type="ARBA" id="ARBA00004141"/>
    </source>
</evidence>
<accession>A0ABN8CKS3</accession>
<keyword evidence="6" id="KW-1278">Translocase</keyword>
<feature type="region of interest" description="Disordered" evidence="7">
    <location>
        <begin position="78"/>
        <end position="104"/>
    </location>
</feature>
<proteinExistence type="predicted"/>
<sequence length="104" mass="11949">MQKFPIPERSSDTYDRSKKHTLFAGTRVLSSGRKEEILAIVQTMDAHTTKGQLIQSILFPISLRFKYNEHLKYPKPSAMLNHRDKRVMPSSYHSKASEPGEETT</sequence>
<keyword evidence="2" id="KW-0479">Metal-binding</keyword>
<keyword evidence="4" id="KW-0067">ATP-binding</keyword>
<evidence type="ECO:0000313" key="8">
    <source>
        <dbReference type="EMBL" id="CAH0513703.1"/>
    </source>
</evidence>
<keyword evidence="5" id="KW-0460">Magnesium</keyword>
<evidence type="ECO:0000256" key="7">
    <source>
        <dbReference type="SAM" id="MobiDB-lite"/>
    </source>
</evidence>
<gene>
    <name evidence="8" type="ORF">PBS001_LOCUS505</name>
</gene>
<comment type="caution">
    <text evidence="8">The sequence shown here is derived from an EMBL/GenBank/DDBJ whole genome shotgun (WGS) entry which is preliminary data.</text>
</comment>
<organism evidence="8 9">
    <name type="scientific">Peronospora belbahrii</name>
    <dbReference type="NCBI Taxonomy" id="622444"/>
    <lineage>
        <taxon>Eukaryota</taxon>
        <taxon>Sar</taxon>
        <taxon>Stramenopiles</taxon>
        <taxon>Oomycota</taxon>
        <taxon>Peronosporomycetes</taxon>
        <taxon>Peronosporales</taxon>
        <taxon>Peronosporaceae</taxon>
        <taxon>Peronospora</taxon>
    </lineage>
</organism>
<dbReference type="Proteomes" id="UP001158986">
    <property type="component" value="Unassembled WGS sequence"/>
</dbReference>
<evidence type="ECO:0000256" key="2">
    <source>
        <dbReference type="ARBA" id="ARBA00022723"/>
    </source>
</evidence>
<keyword evidence="3" id="KW-0547">Nucleotide-binding</keyword>
<dbReference type="Gene3D" id="2.70.150.10">
    <property type="entry name" value="Calcium-transporting ATPase, cytoplasmic transduction domain A"/>
    <property type="match status" value="1"/>
</dbReference>
<dbReference type="PANTHER" id="PTHR45630">
    <property type="entry name" value="CATION-TRANSPORTING ATPASE-RELATED"/>
    <property type="match status" value="1"/>
</dbReference>
<evidence type="ECO:0000313" key="9">
    <source>
        <dbReference type="Proteomes" id="UP001158986"/>
    </source>
</evidence>
<comment type="subcellular location">
    <subcellularLocation>
        <location evidence="1">Membrane</location>
        <topology evidence="1">Multi-pass membrane protein</topology>
    </subcellularLocation>
</comment>
<evidence type="ECO:0000256" key="5">
    <source>
        <dbReference type="ARBA" id="ARBA00022842"/>
    </source>
</evidence>
<evidence type="ECO:0000256" key="6">
    <source>
        <dbReference type="ARBA" id="ARBA00022967"/>
    </source>
</evidence>
<reference evidence="8 9" key="1">
    <citation type="submission" date="2021-11" db="EMBL/GenBank/DDBJ databases">
        <authorList>
            <person name="Islam A."/>
            <person name="Islam S."/>
            <person name="Flora M.S."/>
            <person name="Rahman M."/>
            <person name="Ziaur R.M."/>
            <person name="Epstein J.H."/>
            <person name="Hassan M."/>
            <person name="Klassen M."/>
            <person name="Woodard K."/>
            <person name="Webb A."/>
            <person name="Webby R.J."/>
            <person name="El Zowalaty M.E."/>
        </authorList>
    </citation>
    <scope>NUCLEOTIDE SEQUENCE [LARGE SCALE GENOMIC DNA]</scope>
    <source>
        <strain evidence="8">Pbs1</strain>
    </source>
</reference>
<dbReference type="EMBL" id="CAKLCB010000019">
    <property type="protein sequence ID" value="CAH0513703.1"/>
    <property type="molecule type" value="Genomic_DNA"/>
</dbReference>
<name>A0ABN8CKS3_9STRA</name>
<dbReference type="InterPro" id="IPR006544">
    <property type="entry name" value="P-type_TPase_V"/>
</dbReference>